<dbReference type="GO" id="GO:0005886">
    <property type="term" value="C:plasma membrane"/>
    <property type="evidence" value="ECO:0000318"/>
    <property type="project" value="GO_Central"/>
</dbReference>
<dbReference type="EnsemblPlants" id="KQJ87369">
    <property type="protein sequence ID" value="KQJ87369"/>
    <property type="gene ID" value="BRADI_4g10590v3"/>
</dbReference>
<protein>
    <recommendedName>
        <fullName evidence="1">non-specific serine/threonine protein kinase</fullName>
        <ecNumber evidence="1">2.7.11.1</ecNumber>
    </recommendedName>
</protein>
<dbReference type="HOGENOM" id="CLU_000288_158_1_1"/>
<dbReference type="GO" id="GO:0007165">
    <property type="term" value="P:signal transduction"/>
    <property type="evidence" value="ECO:0000318"/>
    <property type="project" value="GO_Central"/>
</dbReference>
<keyword evidence="2" id="KW-0723">Serine/threonine-protein kinase</keyword>
<evidence type="ECO:0000259" key="10">
    <source>
        <dbReference type="PROSITE" id="PS50011"/>
    </source>
</evidence>
<gene>
    <name evidence="11" type="ORF">BRADI_4g10590v3</name>
</gene>
<evidence type="ECO:0000256" key="4">
    <source>
        <dbReference type="ARBA" id="ARBA00022741"/>
    </source>
</evidence>
<keyword evidence="4" id="KW-0547">Nucleotide-binding</keyword>
<dbReference type="Proteomes" id="UP000008810">
    <property type="component" value="Chromosome 4"/>
</dbReference>
<sequence>MVVADVAVTLVKLIFNLVVAIRGASRKAKRNKKECGDIAEQASSLEASLSSLIDDDGVAAPRHPAVISALNKLRDTLQQALQAVTKLEVDGDNASRVKAGNVSHDLAKLSQSIRDRKQDLILATNMHTNSILLGAQQSKRRGDGGLLQCPPPQIQEGCVANSYKEGEPAATSSGIKKFSLSELEAATKNFSEENLIEESDSCTVYKGELRDGSKVAIKAYGEMQYEACRKECENEEYITGKLLHKNILELVGSCSSGGLFYQVYEYMHNRSLSDHLHGSKIQWPKIFNTIIQGIARGVDYLHEQCGLGIVHLHLKPSSIQLDHDYTPKICDFGISKMLADSAKERIVDTIIGTWGFMAPEYMLSRRFSIKSDVYSFGVILLELISGWSRHEEVKNSKDPVNELVWGYWKKGELDECVDPRLSGATGVTESQIEEMKRCIHVALLCVEEDPELRPDMSDVLWMLRDNSPIAGRRSPRRPAYTT</sequence>
<keyword evidence="6" id="KW-0067">ATP-binding</keyword>
<dbReference type="CDD" id="cd21037">
    <property type="entry name" value="MLKL_NTD"/>
    <property type="match status" value="1"/>
</dbReference>
<evidence type="ECO:0000256" key="8">
    <source>
        <dbReference type="ARBA" id="ARBA00048679"/>
    </source>
</evidence>
<dbReference type="PANTHER" id="PTHR27006:SF606">
    <property type="entry name" value="INTERLEUKIN-1 RECEPTOR-ASSOCIATED KINASE 4"/>
    <property type="match status" value="1"/>
</dbReference>
<dbReference type="OrthoDB" id="688481at2759"/>
<evidence type="ECO:0000313" key="13">
    <source>
        <dbReference type="Proteomes" id="UP000008810"/>
    </source>
</evidence>
<dbReference type="SUPFAM" id="SSF56112">
    <property type="entry name" value="Protein kinase-like (PK-like)"/>
    <property type="match status" value="1"/>
</dbReference>
<evidence type="ECO:0000313" key="11">
    <source>
        <dbReference type="EMBL" id="KQJ87369.1"/>
    </source>
</evidence>
<dbReference type="AlphaFoldDB" id="I1IJJ6"/>
<keyword evidence="3" id="KW-0808">Transferase</keyword>
<dbReference type="Pfam" id="PF00069">
    <property type="entry name" value="Pkinase"/>
    <property type="match status" value="1"/>
</dbReference>
<dbReference type="InterPro" id="IPR000719">
    <property type="entry name" value="Prot_kinase_dom"/>
</dbReference>
<dbReference type="Gramene" id="PNT63031">
    <property type="protein sequence ID" value="PNT63031"/>
    <property type="gene ID" value="BRADI_4g10590v3"/>
</dbReference>
<dbReference type="GO" id="GO:0005524">
    <property type="term" value="F:ATP binding"/>
    <property type="evidence" value="ECO:0007669"/>
    <property type="project" value="UniProtKB-KW"/>
</dbReference>
<dbReference type="InterPro" id="IPR011009">
    <property type="entry name" value="Kinase-like_dom_sf"/>
</dbReference>
<dbReference type="EMBL" id="CM000883">
    <property type="protein sequence ID" value="PNT63031.1"/>
    <property type="molecule type" value="Genomic_DNA"/>
</dbReference>
<dbReference type="GO" id="GO:0004674">
    <property type="term" value="F:protein serine/threonine kinase activity"/>
    <property type="evidence" value="ECO:0000318"/>
    <property type="project" value="GO_Central"/>
</dbReference>
<name>I1IJJ6_BRADI</name>
<dbReference type="EnsemblPlants" id="PNT63031">
    <property type="protein sequence ID" value="PNT63031"/>
    <property type="gene ID" value="BRADI_4g10590v3"/>
</dbReference>
<evidence type="ECO:0000256" key="6">
    <source>
        <dbReference type="ARBA" id="ARBA00022840"/>
    </source>
</evidence>
<keyword evidence="13" id="KW-1185">Reference proteome</keyword>
<dbReference type="PANTHER" id="PTHR27006">
    <property type="entry name" value="PROMASTIGOTE SURFACE ANTIGEN PROTEIN PSA"/>
    <property type="match status" value="1"/>
</dbReference>
<dbReference type="PROSITE" id="PS50011">
    <property type="entry name" value="PROTEIN_KINASE_DOM"/>
    <property type="match status" value="1"/>
</dbReference>
<evidence type="ECO:0000256" key="1">
    <source>
        <dbReference type="ARBA" id="ARBA00012513"/>
    </source>
</evidence>
<dbReference type="Gramene" id="KQJ87369">
    <property type="protein sequence ID" value="KQJ87369"/>
    <property type="gene ID" value="BRADI_4g10590v3"/>
</dbReference>
<reference evidence="11 12" key="1">
    <citation type="journal article" date="2010" name="Nature">
        <title>Genome sequencing and analysis of the model grass Brachypodium distachyon.</title>
        <authorList>
            <consortium name="International Brachypodium Initiative"/>
        </authorList>
    </citation>
    <scope>NUCLEOTIDE SEQUENCE [LARGE SCALE GENOMIC DNA]</scope>
    <source>
        <strain evidence="11 12">Bd21</strain>
    </source>
</reference>
<evidence type="ECO:0000256" key="9">
    <source>
        <dbReference type="SAM" id="SignalP"/>
    </source>
</evidence>
<dbReference type="Gene3D" id="1.20.930.20">
    <property type="entry name" value="Adaptor protein Cbl, N-terminal domain"/>
    <property type="match status" value="1"/>
</dbReference>
<evidence type="ECO:0000256" key="7">
    <source>
        <dbReference type="ARBA" id="ARBA00047899"/>
    </source>
</evidence>
<evidence type="ECO:0000313" key="12">
    <source>
        <dbReference type="EnsemblPlants" id="KQJ87369"/>
    </source>
</evidence>
<dbReference type="EC" id="2.7.11.1" evidence="1"/>
<keyword evidence="5" id="KW-0418">Kinase</keyword>
<dbReference type="GO" id="GO:0006955">
    <property type="term" value="P:immune response"/>
    <property type="evidence" value="ECO:0000318"/>
    <property type="project" value="GO_Central"/>
</dbReference>
<evidence type="ECO:0000256" key="5">
    <source>
        <dbReference type="ARBA" id="ARBA00022777"/>
    </source>
</evidence>
<dbReference type="InterPro" id="IPR036537">
    <property type="entry name" value="Adaptor_Cbl_N_dom_sf"/>
</dbReference>
<dbReference type="EMBL" id="CM000883">
    <property type="protein sequence ID" value="KQJ87369.1"/>
    <property type="molecule type" value="Genomic_DNA"/>
</dbReference>
<evidence type="ECO:0000256" key="3">
    <source>
        <dbReference type="ARBA" id="ARBA00022679"/>
    </source>
</evidence>
<dbReference type="Gene3D" id="1.10.510.10">
    <property type="entry name" value="Transferase(Phosphotransferase) domain 1"/>
    <property type="match status" value="1"/>
</dbReference>
<proteinExistence type="predicted"/>
<feature type="domain" description="Protein kinase" evidence="10">
    <location>
        <begin position="190"/>
        <end position="470"/>
    </location>
</feature>
<organism evidence="12">
    <name type="scientific">Brachypodium distachyon</name>
    <name type="common">Purple false brome</name>
    <name type="synonym">Trachynia distachya</name>
    <dbReference type="NCBI Taxonomy" id="15368"/>
    <lineage>
        <taxon>Eukaryota</taxon>
        <taxon>Viridiplantae</taxon>
        <taxon>Streptophyta</taxon>
        <taxon>Embryophyta</taxon>
        <taxon>Tracheophyta</taxon>
        <taxon>Spermatophyta</taxon>
        <taxon>Magnoliopsida</taxon>
        <taxon>Liliopsida</taxon>
        <taxon>Poales</taxon>
        <taxon>Poaceae</taxon>
        <taxon>BOP clade</taxon>
        <taxon>Pooideae</taxon>
        <taxon>Stipodae</taxon>
        <taxon>Brachypodieae</taxon>
        <taxon>Brachypodium</taxon>
    </lineage>
</organism>
<dbReference type="STRING" id="15368.I1IJJ6"/>
<feature type="signal peptide" evidence="9">
    <location>
        <begin position="1"/>
        <end position="20"/>
    </location>
</feature>
<accession>I1IJJ6</accession>
<comment type="catalytic activity">
    <reaction evidence="7">
        <text>L-threonyl-[protein] + ATP = O-phospho-L-threonyl-[protein] + ADP + H(+)</text>
        <dbReference type="Rhea" id="RHEA:46608"/>
        <dbReference type="Rhea" id="RHEA-COMP:11060"/>
        <dbReference type="Rhea" id="RHEA-COMP:11605"/>
        <dbReference type="ChEBI" id="CHEBI:15378"/>
        <dbReference type="ChEBI" id="CHEBI:30013"/>
        <dbReference type="ChEBI" id="CHEBI:30616"/>
        <dbReference type="ChEBI" id="CHEBI:61977"/>
        <dbReference type="ChEBI" id="CHEBI:456216"/>
        <dbReference type="EC" id="2.7.11.1"/>
    </reaction>
</comment>
<feature type="chain" id="PRO_5014095326" description="non-specific serine/threonine protein kinase" evidence="9">
    <location>
        <begin position="21"/>
        <end position="482"/>
    </location>
</feature>
<comment type="catalytic activity">
    <reaction evidence="8">
        <text>L-seryl-[protein] + ATP = O-phospho-L-seryl-[protein] + ADP + H(+)</text>
        <dbReference type="Rhea" id="RHEA:17989"/>
        <dbReference type="Rhea" id="RHEA-COMP:9863"/>
        <dbReference type="Rhea" id="RHEA-COMP:11604"/>
        <dbReference type="ChEBI" id="CHEBI:15378"/>
        <dbReference type="ChEBI" id="CHEBI:29999"/>
        <dbReference type="ChEBI" id="CHEBI:30616"/>
        <dbReference type="ChEBI" id="CHEBI:83421"/>
        <dbReference type="ChEBI" id="CHEBI:456216"/>
        <dbReference type="EC" id="2.7.11.1"/>
    </reaction>
</comment>
<dbReference type="GO" id="GO:0007166">
    <property type="term" value="P:cell surface receptor signaling pathway"/>
    <property type="evidence" value="ECO:0007669"/>
    <property type="project" value="InterPro"/>
</dbReference>
<dbReference type="Gene3D" id="3.30.200.20">
    <property type="entry name" value="Phosphorylase Kinase, domain 1"/>
    <property type="match status" value="1"/>
</dbReference>
<reference evidence="11" key="2">
    <citation type="submission" date="2017-06" db="EMBL/GenBank/DDBJ databases">
        <title>WGS assembly of Brachypodium distachyon.</title>
        <authorList>
            <consortium name="The International Brachypodium Initiative"/>
            <person name="Lucas S."/>
            <person name="Harmon-Smith M."/>
            <person name="Lail K."/>
            <person name="Tice H."/>
            <person name="Grimwood J."/>
            <person name="Bruce D."/>
            <person name="Barry K."/>
            <person name="Shu S."/>
            <person name="Lindquist E."/>
            <person name="Wang M."/>
            <person name="Pitluck S."/>
            <person name="Vogel J.P."/>
            <person name="Garvin D.F."/>
            <person name="Mockler T.C."/>
            <person name="Schmutz J."/>
            <person name="Rokhsar D."/>
            <person name="Bevan M.W."/>
        </authorList>
    </citation>
    <scope>NUCLEOTIDE SEQUENCE</scope>
    <source>
        <strain evidence="11">Bd21</strain>
    </source>
</reference>
<reference evidence="12" key="3">
    <citation type="submission" date="2018-08" db="UniProtKB">
        <authorList>
            <consortium name="EnsemblPlants"/>
        </authorList>
    </citation>
    <scope>IDENTIFICATION</scope>
    <source>
        <strain evidence="12">cv. Bd21</strain>
    </source>
</reference>
<dbReference type="FunFam" id="1.10.510.10:FF:001023">
    <property type="entry name" value="Os07g0541700 protein"/>
    <property type="match status" value="1"/>
</dbReference>
<keyword evidence="9" id="KW-0732">Signal</keyword>
<dbReference type="InterPro" id="IPR059179">
    <property type="entry name" value="MLKL-like_MCAfunc"/>
</dbReference>
<dbReference type="InParanoid" id="I1IJJ6"/>
<evidence type="ECO:0000256" key="2">
    <source>
        <dbReference type="ARBA" id="ARBA00022527"/>
    </source>
</evidence>